<dbReference type="AlphaFoldDB" id="A0AAU8LTL1"/>
<protein>
    <submittedName>
        <fullName evidence="1">Calcium-binding protein</fullName>
    </submittedName>
</protein>
<proteinExistence type="predicted"/>
<name>A0AAU8LTL1_9BACT</name>
<dbReference type="InterPro" id="IPR020994">
    <property type="entry name" value="Uncharacterised_Ca-bd_CcbP"/>
</dbReference>
<evidence type="ECO:0000313" key="1">
    <source>
        <dbReference type="EMBL" id="XCN72474.1"/>
    </source>
</evidence>
<dbReference type="EMBL" id="CP159373">
    <property type="protein sequence ID" value="XCN72474.1"/>
    <property type="molecule type" value="Genomic_DNA"/>
</dbReference>
<organism evidence="1">
    <name type="scientific">Candidatus Electrothrix aestuarii</name>
    <dbReference type="NCBI Taxonomy" id="3062594"/>
    <lineage>
        <taxon>Bacteria</taxon>
        <taxon>Pseudomonadati</taxon>
        <taxon>Thermodesulfobacteriota</taxon>
        <taxon>Desulfobulbia</taxon>
        <taxon>Desulfobulbales</taxon>
        <taxon>Desulfobulbaceae</taxon>
        <taxon>Candidatus Electrothrix</taxon>
    </lineage>
</organism>
<dbReference type="Pfam" id="PF11535">
    <property type="entry name" value="Calci_bind_CcbP"/>
    <property type="match status" value="1"/>
</dbReference>
<reference evidence="1" key="1">
    <citation type="journal article" date="2024" name="Syst. Appl. Microbiol.">
        <title>First single-strain enrichments of Electrothrix cable bacteria, description of E. aestuarii sp. nov. and E. rattekaaiensis sp. nov., and proposal of a cable bacteria taxonomy following the rules of the SeqCode.</title>
        <authorList>
            <person name="Plum-Jensen L.E."/>
            <person name="Schramm A."/>
            <person name="Marshall I.P.G."/>
        </authorList>
    </citation>
    <scope>NUCLEOTIDE SEQUENCE</scope>
    <source>
        <strain evidence="1">Rat1</strain>
    </source>
</reference>
<accession>A0AAU8LTL1</accession>
<dbReference type="KEGG" id="eaj:Q3M24_19625"/>
<gene>
    <name evidence="1" type="ORF">Q3M24_19625</name>
</gene>
<sequence length="113" mass="13219">MGEEGRRIQAVLDKAEDESEWAAYEAWQEHLQEVLKFPFEAEVLEWQERGPLRGVDKVKVTSVDEIVDPQGILVSLRHGRRKYEFPLCDLEVLDKSSPNYQPVKDYAIWFANR</sequence>
<reference evidence="1" key="2">
    <citation type="submission" date="2024-06" db="EMBL/GenBank/DDBJ databases">
        <authorList>
            <person name="Plum-Jensen L.E."/>
            <person name="Schramm A."/>
            <person name="Marshall I.P.G."/>
        </authorList>
    </citation>
    <scope>NUCLEOTIDE SEQUENCE</scope>
    <source>
        <strain evidence="1">Rat1</strain>
    </source>
</reference>